<dbReference type="GO" id="GO:0016020">
    <property type="term" value="C:membrane"/>
    <property type="evidence" value="ECO:0007669"/>
    <property type="project" value="InterPro"/>
</dbReference>
<evidence type="ECO:0000256" key="4">
    <source>
        <dbReference type="ARBA" id="ARBA00023136"/>
    </source>
</evidence>
<gene>
    <name evidence="6" type="ORF">LCGC14_1789970</name>
</gene>
<organism evidence="6">
    <name type="scientific">marine sediment metagenome</name>
    <dbReference type="NCBI Taxonomy" id="412755"/>
    <lineage>
        <taxon>unclassified sequences</taxon>
        <taxon>metagenomes</taxon>
        <taxon>ecological metagenomes</taxon>
    </lineage>
</organism>
<dbReference type="InterPro" id="IPR005372">
    <property type="entry name" value="UPF0182"/>
</dbReference>
<feature type="non-terminal residue" evidence="6">
    <location>
        <position position="1"/>
    </location>
</feature>
<feature type="transmembrane region" description="Helical" evidence="5">
    <location>
        <begin position="28"/>
        <end position="46"/>
    </location>
</feature>
<evidence type="ECO:0000313" key="6">
    <source>
        <dbReference type="EMBL" id="KKM01883.1"/>
    </source>
</evidence>
<keyword evidence="2 5" id="KW-0812">Transmembrane</keyword>
<keyword evidence="3 5" id="KW-1133">Transmembrane helix</keyword>
<dbReference type="EMBL" id="LAZR01017076">
    <property type="protein sequence ID" value="KKM01883.1"/>
    <property type="molecule type" value="Genomic_DNA"/>
</dbReference>
<evidence type="ECO:0000256" key="3">
    <source>
        <dbReference type="ARBA" id="ARBA00022989"/>
    </source>
</evidence>
<evidence type="ECO:0000256" key="2">
    <source>
        <dbReference type="ARBA" id="ARBA00022692"/>
    </source>
</evidence>
<protein>
    <submittedName>
        <fullName evidence="6">Uncharacterized protein</fullName>
    </submittedName>
</protein>
<name>A0A0F9JSF4_9ZZZZ</name>
<dbReference type="PANTHER" id="PTHR39344:SF1">
    <property type="entry name" value="UPF0182 PROTEIN SLL1060"/>
    <property type="match status" value="1"/>
</dbReference>
<comment type="caution">
    <text evidence="6">The sequence shown here is derived from an EMBL/GenBank/DDBJ whole genome shotgun (WGS) entry which is preliminary data.</text>
</comment>
<keyword evidence="1" id="KW-1003">Cell membrane</keyword>
<evidence type="ECO:0000256" key="1">
    <source>
        <dbReference type="ARBA" id="ARBA00022475"/>
    </source>
</evidence>
<keyword evidence="4 5" id="KW-0472">Membrane</keyword>
<feature type="transmembrane region" description="Helical" evidence="5">
    <location>
        <begin position="96"/>
        <end position="120"/>
    </location>
</feature>
<sequence>VMVIYLFDGSVEIRPAGVRLLPHVKAHLSTLAALFLANMAFSYRLQMYDLLYSAKGVVSGAGYTDVHANLQVFWVLMAVAIISAVVVLFNIRSKGWVYPVTGVGMLMVTSLVAGSLYPAFVQNFRVKPNELKQETPYIKRSIKATQKAYGLDKVKRVKFDLDNKLTLDDINSSEATIENIRLWDWRPLLTTYRQIQEIRPYYVFNDVDIDRYVIDGKKRQILTSAREMDTDKLQEKARTWVNKHMVFTHGYGLTMNAVNEVSDEGLPEFLVKDLPPETDHKELKITQPRIYYGEVATETDYAIVNTENEEFDYPAEDKNITSHYKGKGGFNIGSALKKAALAYTYTDINIAISSAIQPDSRIMLHRNVLSRVKKIAPFITHDKDPYIVIDRGRLFWVIDGYTHTKNYPYSQAFNEDYNYIRNSVKTVVDAYNGKVDFYMADSKDPILKTFNKIYPNTFKPLAKMPKGLQEHLRYPEDMFSLQSEVYATYHMSNPQVFYNKEDKWDIPTEVYESKQQMVDPYYVILQLAQSKNDFQLIRPFTPIGKNNMISWMSINSEPDKYGQILLYQFSKKKLVYGPSQVEARIDQNPEISESFSLWSQQGSRVIRGNLLVIPVKNSLLFVEPIYLQSEQSQIPELKRVIAVFGSKVAMANTFDEALEAIFSGKVQTDEKLVDTTKKPKKETLADLVKKANSFYKKATAAQKEGDWSAYGQHIKELGSILEKLKK</sequence>
<feature type="transmembrane region" description="Helical" evidence="5">
    <location>
        <begin position="66"/>
        <end position="89"/>
    </location>
</feature>
<reference evidence="6" key="1">
    <citation type="journal article" date="2015" name="Nature">
        <title>Complex archaea that bridge the gap between prokaryotes and eukaryotes.</title>
        <authorList>
            <person name="Spang A."/>
            <person name="Saw J.H."/>
            <person name="Jorgensen S.L."/>
            <person name="Zaremba-Niedzwiedzka K."/>
            <person name="Martijn J."/>
            <person name="Lind A.E."/>
            <person name="van Eijk R."/>
            <person name="Schleper C."/>
            <person name="Guy L."/>
            <person name="Ettema T.J."/>
        </authorList>
    </citation>
    <scope>NUCLEOTIDE SEQUENCE</scope>
</reference>
<dbReference type="Pfam" id="PF03699">
    <property type="entry name" value="UPF0182"/>
    <property type="match status" value="1"/>
</dbReference>
<dbReference type="PANTHER" id="PTHR39344">
    <property type="entry name" value="UPF0182 PROTEIN SLL1060"/>
    <property type="match status" value="1"/>
</dbReference>
<dbReference type="GO" id="GO:0005576">
    <property type="term" value="C:extracellular region"/>
    <property type="evidence" value="ECO:0007669"/>
    <property type="project" value="TreeGrafter"/>
</dbReference>
<dbReference type="AlphaFoldDB" id="A0A0F9JSF4"/>
<proteinExistence type="predicted"/>
<accession>A0A0F9JSF4</accession>
<evidence type="ECO:0000256" key="5">
    <source>
        <dbReference type="SAM" id="Phobius"/>
    </source>
</evidence>